<feature type="domain" description="DUF4485" evidence="2">
    <location>
        <begin position="8"/>
        <end position="83"/>
    </location>
</feature>
<sequence length="445" mass="49822">MTSPGQNQVFELYSKCAKSLILTLVIPKDRIMAAKWLQKLRDNSFGSLKTRTDYLKLLLLALQRRTLTGPFAVNPETCPLLDFPDCQSLQDVAKELLDIETEELGECSKYPPYMVEYSSNMLEYVSYQEIPLFGAHVYYAISKEPIGLWYHANKGAVPREQSLASRPTLAIPDAEIGERRVRPIKPRSARSLAASAVICKNAEKSIEFEASDVNMLCSRDIRKPIIWGSNLTRVSDSPLPLKITRMHYPENLCCPGLSKLMEETCSDSSQSSCRQRRPPDPCSTEVLYARPGSAPCPKHHSCPRQSKPSRCSEKRPSTQGGCCSSKGHKSCKEGSENKSSFFNLFSRNSTCGSKLDDGCGSKSFIRSGLKSYQLPGLPGLTHPPRLTFENPLSNVRKSVSVESYSTPTSVQEPPQDTCDRRKDRLQRERSESGEDKISSTLRYWK</sequence>
<gene>
    <name evidence="4" type="primary">LOC108737680</name>
</gene>
<feature type="region of interest" description="Disordered" evidence="1">
    <location>
        <begin position="293"/>
        <end position="336"/>
    </location>
</feature>
<accession>A0A1W4X1K5</accession>
<dbReference type="RefSeq" id="XP_018326205.1">
    <property type="nucleotide sequence ID" value="XM_018470703.1"/>
</dbReference>
<feature type="region of interest" description="Disordered" evidence="1">
    <location>
        <begin position="400"/>
        <end position="445"/>
    </location>
</feature>
<dbReference type="InterPro" id="IPR027831">
    <property type="entry name" value="DUF4485"/>
</dbReference>
<evidence type="ECO:0000259" key="2">
    <source>
        <dbReference type="Pfam" id="PF14846"/>
    </source>
</evidence>
<dbReference type="Proteomes" id="UP000192223">
    <property type="component" value="Unplaced"/>
</dbReference>
<dbReference type="KEGG" id="apln:108737680"/>
<feature type="compositionally biased region" description="Basic and acidic residues" evidence="1">
    <location>
        <begin position="417"/>
        <end position="437"/>
    </location>
</feature>
<feature type="compositionally biased region" description="Polar residues" evidence="1">
    <location>
        <begin position="400"/>
        <end position="414"/>
    </location>
</feature>
<dbReference type="OrthoDB" id="78101at2759"/>
<dbReference type="GeneID" id="108737680"/>
<dbReference type="Pfam" id="PF14846">
    <property type="entry name" value="DUF4485"/>
    <property type="match status" value="1"/>
</dbReference>
<organism evidence="3 4">
    <name type="scientific">Agrilus planipennis</name>
    <name type="common">Emerald ash borer</name>
    <name type="synonym">Agrilus marcopoli</name>
    <dbReference type="NCBI Taxonomy" id="224129"/>
    <lineage>
        <taxon>Eukaryota</taxon>
        <taxon>Metazoa</taxon>
        <taxon>Ecdysozoa</taxon>
        <taxon>Arthropoda</taxon>
        <taxon>Hexapoda</taxon>
        <taxon>Insecta</taxon>
        <taxon>Pterygota</taxon>
        <taxon>Neoptera</taxon>
        <taxon>Endopterygota</taxon>
        <taxon>Coleoptera</taxon>
        <taxon>Polyphaga</taxon>
        <taxon>Elateriformia</taxon>
        <taxon>Buprestoidea</taxon>
        <taxon>Buprestidae</taxon>
        <taxon>Agrilinae</taxon>
        <taxon>Agrilus</taxon>
    </lineage>
</organism>
<keyword evidence="3" id="KW-1185">Reference proteome</keyword>
<dbReference type="AlphaFoldDB" id="A0A1W4X1K5"/>
<name>A0A1W4X1K5_AGRPL</name>
<evidence type="ECO:0000313" key="3">
    <source>
        <dbReference type="Proteomes" id="UP000192223"/>
    </source>
</evidence>
<proteinExistence type="predicted"/>
<reference evidence="4" key="1">
    <citation type="submission" date="2025-08" db="UniProtKB">
        <authorList>
            <consortium name="RefSeq"/>
        </authorList>
    </citation>
    <scope>IDENTIFICATION</scope>
    <source>
        <tissue evidence="4">Entire body</tissue>
    </source>
</reference>
<evidence type="ECO:0000256" key="1">
    <source>
        <dbReference type="SAM" id="MobiDB-lite"/>
    </source>
</evidence>
<protein>
    <submittedName>
        <fullName evidence="4">Uncharacterized protein LOC108737680 isoform X1</fullName>
    </submittedName>
</protein>
<evidence type="ECO:0000313" key="4">
    <source>
        <dbReference type="RefSeq" id="XP_018326205.1"/>
    </source>
</evidence>
<dbReference type="InParanoid" id="A0A1W4X1K5"/>